<evidence type="ECO:0000313" key="1">
    <source>
        <dbReference type="EMBL" id="KAH7040249.1"/>
    </source>
</evidence>
<reference evidence="1" key="1">
    <citation type="journal article" date="2021" name="Nat. Commun.">
        <title>Genetic determinants of endophytism in the Arabidopsis root mycobiome.</title>
        <authorList>
            <person name="Mesny F."/>
            <person name="Miyauchi S."/>
            <person name="Thiergart T."/>
            <person name="Pickel B."/>
            <person name="Atanasova L."/>
            <person name="Karlsson M."/>
            <person name="Huettel B."/>
            <person name="Barry K.W."/>
            <person name="Haridas S."/>
            <person name="Chen C."/>
            <person name="Bauer D."/>
            <person name="Andreopoulos W."/>
            <person name="Pangilinan J."/>
            <person name="LaButti K."/>
            <person name="Riley R."/>
            <person name="Lipzen A."/>
            <person name="Clum A."/>
            <person name="Drula E."/>
            <person name="Henrissat B."/>
            <person name="Kohler A."/>
            <person name="Grigoriev I.V."/>
            <person name="Martin F.M."/>
            <person name="Hacquard S."/>
        </authorList>
    </citation>
    <scope>NUCLEOTIDE SEQUENCE</scope>
    <source>
        <strain evidence="1">MPI-CAGE-CH-0230</strain>
    </source>
</reference>
<gene>
    <name evidence="1" type="ORF">B0I36DRAFT_7609</name>
</gene>
<comment type="caution">
    <text evidence="1">The sequence shown here is derived from an EMBL/GenBank/DDBJ whole genome shotgun (WGS) entry which is preliminary data.</text>
</comment>
<evidence type="ECO:0000313" key="2">
    <source>
        <dbReference type="Proteomes" id="UP000756346"/>
    </source>
</evidence>
<sequence length="191" mass="21208">MPGWDFLLICRNGVSCSHRWLSSSNCQTSREKHETWKSYLEHGLEAKFRTARIQDLCYSAPMRWKVATSRQNDVLFPPLELARSSQPQHGGHGKHPTCGREPCAETRKICKARSADCSSPGRTTLFGDTLDNQLGLGSHTLYAAAGREAFMASTERVGSHTCQDYSLIARLCRQNFTSASSQVVPDGCKGR</sequence>
<proteinExistence type="predicted"/>
<dbReference type="AlphaFoldDB" id="A0A9P8YH24"/>
<keyword evidence="2" id="KW-1185">Reference proteome</keyword>
<dbReference type="EMBL" id="JAGTJQ010000001">
    <property type="protein sequence ID" value="KAH7040249.1"/>
    <property type="molecule type" value="Genomic_DNA"/>
</dbReference>
<protein>
    <submittedName>
        <fullName evidence="1">Uncharacterized protein</fullName>
    </submittedName>
</protein>
<accession>A0A9P8YH24</accession>
<name>A0A9P8YH24_9PEZI</name>
<dbReference type="RefSeq" id="XP_046018304.1">
    <property type="nucleotide sequence ID" value="XM_046163333.1"/>
</dbReference>
<dbReference type="Proteomes" id="UP000756346">
    <property type="component" value="Unassembled WGS sequence"/>
</dbReference>
<dbReference type="GeneID" id="70192879"/>
<organism evidence="1 2">
    <name type="scientific">Microdochium trichocladiopsis</name>
    <dbReference type="NCBI Taxonomy" id="1682393"/>
    <lineage>
        <taxon>Eukaryota</taxon>
        <taxon>Fungi</taxon>
        <taxon>Dikarya</taxon>
        <taxon>Ascomycota</taxon>
        <taxon>Pezizomycotina</taxon>
        <taxon>Sordariomycetes</taxon>
        <taxon>Xylariomycetidae</taxon>
        <taxon>Xylariales</taxon>
        <taxon>Microdochiaceae</taxon>
        <taxon>Microdochium</taxon>
    </lineage>
</organism>